<name>A0A5B7FGM7_PORTR</name>
<evidence type="ECO:0000313" key="1">
    <source>
        <dbReference type="EMBL" id="MPC46441.1"/>
    </source>
</evidence>
<protein>
    <submittedName>
        <fullName evidence="1">Uncharacterized protein</fullName>
    </submittedName>
</protein>
<accession>A0A5B7FGM7</accession>
<gene>
    <name evidence="1" type="ORF">E2C01_040161</name>
</gene>
<dbReference type="EMBL" id="VSRR010007209">
    <property type="protein sequence ID" value="MPC46441.1"/>
    <property type="molecule type" value="Genomic_DNA"/>
</dbReference>
<dbReference type="AlphaFoldDB" id="A0A5B7FGM7"/>
<keyword evidence="2" id="KW-1185">Reference proteome</keyword>
<comment type="caution">
    <text evidence="1">The sequence shown here is derived from an EMBL/GenBank/DDBJ whole genome shotgun (WGS) entry which is preliminary data.</text>
</comment>
<organism evidence="1 2">
    <name type="scientific">Portunus trituberculatus</name>
    <name type="common">Swimming crab</name>
    <name type="synonym">Neptunus trituberculatus</name>
    <dbReference type="NCBI Taxonomy" id="210409"/>
    <lineage>
        <taxon>Eukaryota</taxon>
        <taxon>Metazoa</taxon>
        <taxon>Ecdysozoa</taxon>
        <taxon>Arthropoda</taxon>
        <taxon>Crustacea</taxon>
        <taxon>Multicrustacea</taxon>
        <taxon>Malacostraca</taxon>
        <taxon>Eumalacostraca</taxon>
        <taxon>Eucarida</taxon>
        <taxon>Decapoda</taxon>
        <taxon>Pleocyemata</taxon>
        <taxon>Brachyura</taxon>
        <taxon>Eubrachyura</taxon>
        <taxon>Portunoidea</taxon>
        <taxon>Portunidae</taxon>
        <taxon>Portuninae</taxon>
        <taxon>Portunus</taxon>
    </lineage>
</organism>
<evidence type="ECO:0000313" key="2">
    <source>
        <dbReference type="Proteomes" id="UP000324222"/>
    </source>
</evidence>
<sequence>MSVSLPLLMATQLEDILSSLAHITSWTDQVLRPLAGLSSAAPQRGLDCLGALARANLDVMQSYEMLCFRMMMLCRQAVVRNLPDTYGDQERQQLMASPVGSHLFDGQTLAVVEQRERESSQLSLVS</sequence>
<proteinExistence type="predicted"/>
<reference evidence="1 2" key="1">
    <citation type="submission" date="2019-05" db="EMBL/GenBank/DDBJ databases">
        <title>Another draft genome of Portunus trituberculatus and its Hox gene families provides insights of decapod evolution.</title>
        <authorList>
            <person name="Jeong J.-H."/>
            <person name="Song I."/>
            <person name="Kim S."/>
            <person name="Choi T."/>
            <person name="Kim D."/>
            <person name="Ryu S."/>
            <person name="Kim W."/>
        </authorList>
    </citation>
    <scope>NUCLEOTIDE SEQUENCE [LARGE SCALE GENOMIC DNA]</scope>
    <source>
        <tissue evidence="1">Muscle</tissue>
    </source>
</reference>
<dbReference type="Proteomes" id="UP000324222">
    <property type="component" value="Unassembled WGS sequence"/>
</dbReference>